<evidence type="ECO:0000313" key="2">
    <source>
        <dbReference type="Proteomes" id="UP000051790"/>
    </source>
</evidence>
<comment type="caution">
    <text evidence="1">The sequence shown here is derived from an EMBL/GenBank/DDBJ whole genome shotgun (WGS) entry which is preliminary data.</text>
</comment>
<dbReference type="PATRIC" id="fig|1423769.4.peg.2496"/>
<dbReference type="RefSeq" id="WP_054720134.1">
    <property type="nucleotide sequence ID" value="NZ_AZEU01000272.1"/>
</dbReference>
<proteinExistence type="predicted"/>
<gene>
    <name evidence="1" type="ORF">FD01_GL002310</name>
</gene>
<organism evidence="1 2">
    <name type="scientific">Lacticaseibacillus manihotivorans DSM 13343 = JCM 12514</name>
    <dbReference type="NCBI Taxonomy" id="1423769"/>
    <lineage>
        <taxon>Bacteria</taxon>
        <taxon>Bacillati</taxon>
        <taxon>Bacillota</taxon>
        <taxon>Bacilli</taxon>
        <taxon>Lactobacillales</taxon>
        <taxon>Lactobacillaceae</taxon>
        <taxon>Lacticaseibacillus</taxon>
    </lineage>
</organism>
<dbReference type="EMBL" id="AZEU01000272">
    <property type="protein sequence ID" value="KRL40338.1"/>
    <property type="molecule type" value="Genomic_DNA"/>
</dbReference>
<sequence length="77" mass="8943">MELMNVELPTPDQFGIFQIKGLNATFFRFVAEDGHYLLEPHSFIATVSDPDKRQELMSQTMYDDLQRALDENVSFEN</sequence>
<evidence type="ECO:0000313" key="1">
    <source>
        <dbReference type="EMBL" id="KRL40338.1"/>
    </source>
</evidence>
<accession>A0A0R1QEM8</accession>
<protein>
    <submittedName>
        <fullName evidence="1">Uncharacterized protein</fullName>
    </submittedName>
</protein>
<dbReference type="AlphaFoldDB" id="A0A0R1QEM8"/>
<reference evidence="1 2" key="1">
    <citation type="journal article" date="2015" name="Genome Announc.">
        <title>Expanding the biotechnology potential of lactobacilli through comparative genomics of 213 strains and associated genera.</title>
        <authorList>
            <person name="Sun Z."/>
            <person name="Harris H.M."/>
            <person name="McCann A."/>
            <person name="Guo C."/>
            <person name="Argimon S."/>
            <person name="Zhang W."/>
            <person name="Yang X."/>
            <person name="Jeffery I.B."/>
            <person name="Cooney J.C."/>
            <person name="Kagawa T.F."/>
            <person name="Liu W."/>
            <person name="Song Y."/>
            <person name="Salvetti E."/>
            <person name="Wrobel A."/>
            <person name="Rasinkangas P."/>
            <person name="Parkhill J."/>
            <person name="Rea M.C."/>
            <person name="O'Sullivan O."/>
            <person name="Ritari J."/>
            <person name="Douillard F.P."/>
            <person name="Paul Ross R."/>
            <person name="Yang R."/>
            <person name="Briner A.E."/>
            <person name="Felis G.E."/>
            <person name="de Vos W.M."/>
            <person name="Barrangou R."/>
            <person name="Klaenhammer T.R."/>
            <person name="Caufield P.W."/>
            <person name="Cui Y."/>
            <person name="Zhang H."/>
            <person name="O'Toole P.W."/>
        </authorList>
    </citation>
    <scope>NUCLEOTIDE SEQUENCE [LARGE SCALE GENOMIC DNA]</scope>
    <source>
        <strain evidence="1 2">DSM 13343</strain>
    </source>
</reference>
<name>A0A0R1QEM8_9LACO</name>
<keyword evidence="2" id="KW-1185">Reference proteome</keyword>
<dbReference type="Proteomes" id="UP000051790">
    <property type="component" value="Unassembled WGS sequence"/>
</dbReference>